<dbReference type="InterPro" id="IPR046373">
    <property type="entry name" value="Acyl-CoA_Oxase/DH_mid-dom_sf"/>
</dbReference>
<dbReference type="Pfam" id="PF00441">
    <property type="entry name" value="Acyl-CoA_dh_1"/>
    <property type="match status" value="1"/>
</dbReference>
<dbReference type="AlphaFoldDB" id="A0A833H4A5"/>
<evidence type="ECO:0000256" key="5">
    <source>
        <dbReference type="ARBA" id="ARBA00022827"/>
    </source>
</evidence>
<dbReference type="InterPro" id="IPR009075">
    <property type="entry name" value="AcylCo_DH/oxidase_C"/>
</dbReference>
<keyword evidence="4 7" id="KW-0285">Flavoprotein</keyword>
<dbReference type="GO" id="GO:0050660">
    <property type="term" value="F:flavin adenine dinucleotide binding"/>
    <property type="evidence" value="ECO:0007669"/>
    <property type="project" value="InterPro"/>
</dbReference>
<dbReference type="GO" id="GO:0005737">
    <property type="term" value="C:cytoplasm"/>
    <property type="evidence" value="ECO:0007669"/>
    <property type="project" value="TreeGrafter"/>
</dbReference>
<dbReference type="Gene3D" id="1.10.540.10">
    <property type="entry name" value="Acyl-CoA dehydrogenase/oxidase, N-terminal domain"/>
    <property type="match status" value="1"/>
</dbReference>
<dbReference type="GO" id="GO:0033539">
    <property type="term" value="P:fatty acid beta-oxidation using acyl-CoA dehydrogenase"/>
    <property type="evidence" value="ECO:0007669"/>
    <property type="project" value="TreeGrafter"/>
</dbReference>
<gene>
    <name evidence="11" type="ORF">F9K24_02285</name>
</gene>
<evidence type="ECO:0000256" key="6">
    <source>
        <dbReference type="ARBA" id="ARBA00023002"/>
    </source>
</evidence>
<evidence type="ECO:0000259" key="8">
    <source>
        <dbReference type="Pfam" id="PF00441"/>
    </source>
</evidence>
<evidence type="ECO:0000256" key="2">
    <source>
        <dbReference type="ARBA" id="ARBA00009347"/>
    </source>
</evidence>
<feature type="domain" description="Acyl-CoA dehydrogenase/oxidase C-terminal" evidence="8">
    <location>
        <begin position="245"/>
        <end position="398"/>
    </location>
</feature>
<comment type="similarity">
    <text evidence="2 7">Belongs to the acyl-CoA dehydrogenase family.</text>
</comment>
<sequence length="406" mass="45168">MPLFPMDFTISEKMQTTLDLIRTFLVKEVDPLEQTFFRKPFRELLPELGLLRAKVKQMGLWGPQLPEELGGMGLSLVEHGLVSEALGRSPLGHYLFGCQAPDAGNIEILHMFGTEEQKERYLKPLAAGEIRSCFAMTEVNTAGSNPTLLESTAVKDGDEYVLNGHKWYTTGADGASFSIAMMVTNPKASPALRASMFIVPTDNPGFQLMRNIQIMGESGSDYFSHGEVMFQSCRIPKENLLGREGHGFRIAQERLGPGRIHHCMRWLGICSRAFDMLCERANERVITLDGRTLADNDAIQHKVAELYAEIQQARLSVLHAAWMIDNDGATKARDHIAAIKFSVAGTMQRVIDAALQIHGGLGMSDDTILAYLYRHERGARIYDGADEVHKSSLGKRILKDYAKGKR</sequence>
<dbReference type="InterPro" id="IPR037069">
    <property type="entry name" value="AcylCoA_DH/ox_N_sf"/>
</dbReference>
<evidence type="ECO:0000259" key="10">
    <source>
        <dbReference type="Pfam" id="PF02771"/>
    </source>
</evidence>
<dbReference type="SUPFAM" id="SSF47203">
    <property type="entry name" value="Acyl-CoA dehydrogenase C-terminal domain-like"/>
    <property type="match status" value="1"/>
</dbReference>
<evidence type="ECO:0000256" key="7">
    <source>
        <dbReference type="RuleBase" id="RU362125"/>
    </source>
</evidence>
<keyword evidence="6 7" id="KW-0560">Oxidoreductase</keyword>
<name>A0A833H4A5_9LEPT</name>
<dbReference type="PANTHER" id="PTHR48083">
    <property type="entry name" value="MEDIUM-CHAIN SPECIFIC ACYL-COA DEHYDROGENASE, MITOCHONDRIAL-RELATED"/>
    <property type="match status" value="1"/>
</dbReference>
<dbReference type="FunFam" id="2.40.110.10:FF:000002">
    <property type="entry name" value="Acyl-CoA dehydrogenase fadE12"/>
    <property type="match status" value="1"/>
</dbReference>
<evidence type="ECO:0000256" key="3">
    <source>
        <dbReference type="ARBA" id="ARBA00011738"/>
    </source>
</evidence>
<evidence type="ECO:0000313" key="12">
    <source>
        <dbReference type="Proteomes" id="UP000460298"/>
    </source>
</evidence>
<protein>
    <submittedName>
        <fullName evidence="11">Acyl-CoA dehydrogenase</fullName>
    </submittedName>
</protein>
<evidence type="ECO:0000256" key="1">
    <source>
        <dbReference type="ARBA" id="ARBA00001974"/>
    </source>
</evidence>
<organism evidence="11 12">
    <name type="scientific">Leptonema illini</name>
    <dbReference type="NCBI Taxonomy" id="183"/>
    <lineage>
        <taxon>Bacteria</taxon>
        <taxon>Pseudomonadati</taxon>
        <taxon>Spirochaetota</taxon>
        <taxon>Spirochaetia</taxon>
        <taxon>Leptospirales</taxon>
        <taxon>Leptospiraceae</taxon>
        <taxon>Leptonema</taxon>
    </lineage>
</organism>
<feature type="domain" description="Acyl-CoA dehydrogenase/oxidase N-terminal" evidence="10">
    <location>
        <begin position="12"/>
        <end position="129"/>
    </location>
</feature>
<evidence type="ECO:0000256" key="4">
    <source>
        <dbReference type="ARBA" id="ARBA00022630"/>
    </source>
</evidence>
<comment type="cofactor">
    <cofactor evidence="1 7">
        <name>FAD</name>
        <dbReference type="ChEBI" id="CHEBI:57692"/>
    </cofactor>
</comment>
<dbReference type="PANTHER" id="PTHR48083:SF13">
    <property type="entry name" value="ACYL-COA DEHYDROGENASE FAMILY MEMBER 11"/>
    <property type="match status" value="1"/>
</dbReference>
<feature type="domain" description="Acyl-CoA oxidase/dehydrogenase middle" evidence="9">
    <location>
        <begin position="133"/>
        <end position="232"/>
    </location>
</feature>
<comment type="caution">
    <text evidence="11">The sequence shown here is derived from an EMBL/GenBank/DDBJ whole genome shotgun (WGS) entry which is preliminary data.</text>
</comment>
<dbReference type="InterPro" id="IPR050741">
    <property type="entry name" value="Acyl-CoA_dehydrogenase"/>
</dbReference>
<dbReference type="InterPro" id="IPR009100">
    <property type="entry name" value="AcylCoA_DH/oxidase_NM_dom_sf"/>
</dbReference>
<dbReference type="EMBL" id="WBUI01000002">
    <property type="protein sequence ID" value="KAB2934626.1"/>
    <property type="molecule type" value="Genomic_DNA"/>
</dbReference>
<dbReference type="InterPro" id="IPR013786">
    <property type="entry name" value="AcylCoA_DH/ox_N"/>
</dbReference>
<keyword evidence="5 7" id="KW-0274">FAD</keyword>
<dbReference type="GO" id="GO:0003995">
    <property type="term" value="F:acyl-CoA dehydrogenase activity"/>
    <property type="evidence" value="ECO:0007669"/>
    <property type="project" value="TreeGrafter"/>
</dbReference>
<evidence type="ECO:0000259" key="9">
    <source>
        <dbReference type="Pfam" id="PF02770"/>
    </source>
</evidence>
<evidence type="ECO:0000313" key="11">
    <source>
        <dbReference type="EMBL" id="KAB2934626.1"/>
    </source>
</evidence>
<dbReference type="Gene3D" id="1.20.140.10">
    <property type="entry name" value="Butyryl-CoA Dehydrogenase, subunit A, domain 3"/>
    <property type="match status" value="1"/>
</dbReference>
<dbReference type="InterPro" id="IPR036250">
    <property type="entry name" value="AcylCo_DH-like_C"/>
</dbReference>
<dbReference type="Pfam" id="PF02770">
    <property type="entry name" value="Acyl-CoA_dh_M"/>
    <property type="match status" value="1"/>
</dbReference>
<dbReference type="Proteomes" id="UP000460298">
    <property type="component" value="Unassembled WGS sequence"/>
</dbReference>
<proteinExistence type="inferred from homology"/>
<dbReference type="Pfam" id="PF02771">
    <property type="entry name" value="Acyl-CoA_dh_N"/>
    <property type="match status" value="1"/>
</dbReference>
<reference evidence="11 12" key="1">
    <citation type="submission" date="2019-10" db="EMBL/GenBank/DDBJ databases">
        <title>Extracellular Electron Transfer in a Candidatus Methanoperedens spp. Enrichment Culture.</title>
        <authorList>
            <person name="Berger S."/>
            <person name="Rangel Shaw D."/>
            <person name="Berben T."/>
            <person name="In 'T Zandt M."/>
            <person name="Frank J."/>
            <person name="Reimann J."/>
            <person name="Jetten M.S.M."/>
            <person name="Welte C.U."/>
        </authorList>
    </citation>
    <scope>NUCLEOTIDE SEQUENCE [LARGE SCALE GENOMIC DNA]</scope>
    <source>
        <strain evidence="11">SB12</strain>
    </source>
</reference>
<dbReference type="Gene3D" id="2.40.110.10">
    <property type="entry name" value="Butyryl-CoA Dehydrogenase, subunit A, domain 2"/>
    <property type="match status" value="1"/>
</dbReference>
<dbReference type="SUPFAM" id="SSF56645">
    <property type="entry name" value="Acyl-CoA dehydrogenase NM domain-like"/>
    <property type="match status" value="1"/>
</dbReference>
<comment type="subunit">
    <text evidence="3">Homodimer.</text>
</comment>
<accession>A0A833H4A5</accession>
<dbReference type="InterPro" id="IPR006091">
    <property type="entry name" value="Acyl-CoA_Oxase/DH_mid-dom"/>
</dbReference>